<keyword evidence="1" id="KW-0732">Signal</keyword>
<feature type="chain" id="PRO_5015661455" description="Secreted protein" evidence="1">
    <location>
        <begin position="22"/>
        <end position="110"/>
    </location>
</feature>
<dbReference type="Gramene" id="PVH62929">
    <property type="protein sequence ID" value="PVH62929"/>
    <property type="gene ID" value="PAHAL_3G431600"/>
</dbReference>
<dbReference type="AlphaFoldDB" id="A0A2T8KLC6"/>
<evidence type="ECO:0000256" key="1">
    <source>
        <dbReference type="SAM" id="SignalP"/>
    </source>
</evidence>
<dbReference type="Proteomes" id="UP000243499">
    <property type="component" value="Chromosome 3"/>
</dbReference>
<evidence type="ECO:0008006" key="3">
    <source>
        <dbReference type="Google" id="ProtNLM"/>
    </source>
</evidence>
<protein>
    <recommendedName>
        <fullName evidence="3">Secreted protein</fullName>
    </recommendedName>
</protein>
<gene>
    <name evidence="2" type="ORF">PAHAL_3G431600</name>
</gene>
<accession>A0A2T8KLC6</accession>
<feature type="signal peptide" evidence="1">
    <location>
        <begin position="1"/>
        <end position="21"/>
    </location>
</feature>
<sequence>MTVTSRVSCFFLVCPLMAVLSLLKRLHLTGDSRSCTILKVSSHLLTASHLRGSSLRSAGLRRLGSFSFRLNILAPTQRTGESGGTLRRTCYGCLDGSCLQVPTTTASTST</sequence>
<proteinExistence type="predicted"/>
<name>A0A2T8KLC6_9POAL</name>
<reference evidence="2" key="1">
    <citation type="submission" date="2018-04" db="EMBL/GenBank/DDBJ databases">
        <title>WGS assembly of Panicum hallii.</title>
        <authorList>
            <person name="Lovell J."/>
            <person name="Jenkins J."/>
            <person name="Lowry D."/>
            <person name="Mamidi S."/>
            <person name="Sreedasyam A."/>
            <person name="Weng X."/>
            <person name="Barry K."/>
            <person name="Bonette J."/>
            <person name="Campitelli B."/>
            <person name="Daum C."/>
            <person name="Gordon S."/>
            <person name="Gould B."/>
            <person name="Lipzen A."/>
            <person name="Macqueen A."/>
            <person name="Palacio-Mejia J."/>
            <person name="Plott C."/>
            <person name="Shakirov E."/>
            <person name="Shu S."/>
            <person name="Yoshinaga Y."/>
            <person name="Zane M."/>
            <person name="Rokhsar D."/>
            <person name="Grimwood J."/>
            <person name="Schmutz J."/>
            <person name="Juenger T."/>
        </authorList>
    </citation>
    <scope>NUCLEOTIDE SEQUENCE [LARGE SCALE GENOMIC DNA]</scope>
    <source>
        <strain evidence="2">FIL2</strain>
    </source>
</reference>
<evidence type="ECO:0000313" key="2">
    <source>
        <dbReference type="EMBL" id="PVH62929.1"/>
    </source>
</evidence>
<organism evidence="2">
    <name type="scientific">Panicum hallii</name>
    <dbReference type="NCBI Taxonomy" id="206008"/>
    <lineage>
        <taxon>Eukaryota</taxon>
        <taxon>Viridiplantae</taxon>
        <taxon>Streptophyta</taxon>
        <taxon>Embryophyta</taxon>
        <taxon>Tracheophyta</taxon>
        <taxon>Spermatophyta</taxon>
        <taxon>Magnoliopsida</taxon>
        <taxon>Liliopsida</taxon>
        <taxon>Poales</taxon>
        <taxon>Poaceae</taxon>
        <taxon>PACMAD clade</taxon>
        <taxon>Panicoideae</taxon>
        <taxon>Panicodae</taxon>
        <taxon>Paniceae</taxon>
        <taxon>Panicinae</taxon>
        <taxon>Panicum</taxon>
        <taxon>Panicum sect. Panicum</taxon>
    </lineage>
</organism>
<dbReference type="EMBL" id="CM008048">
    <property type="protein sequence ID" value="PVH62929.1"/>
    <property type="molecule type" value="Genomic_DNA"/>
</dbReference>